<reference evidence="11 12" key="1">
    <citation type="submission" date="2020-10" db="EMBL/GenBank/DDBJ databases">
        <title>ChiBAC.</title>
        <authorList>
            <person name="Zenner C."/>
            <person name="Hitch T.C.A."/>
            <person name="Clavel T."/>
        </authorList>
    </citation>
    <scope>NUCLEOTIDE SEQUENCE [LARGE SCALE GENOMIC DNA]</scope>
    <source>
        <strain evidence="11 12">DSM 109015</strain>
    </source>
</reference>
<proteinExistence type="inferred from homology"/>
<comment type="function">
    <text evidence="10">Catalyzes the transfer of an acyl group from acyl-phosphate (acyl-PO(4)) to glycerol-3-phosphate (G3P) to form lysophosphatidic acid (LPA). This enzyme utilizes acyl-phosphate as fatty acyl donor, but not acyl-CoA or acyl-ACP.</text>
</comment>
<name>A0ABR9R1U8_9FIRM</name>
<evidence type="ECO:0000313" key="11">
    <source>
        <dbReference type="EMBL" id="MBE5036790.1"/>
    </source>
</evidence>
<dbReference type="SMART" id="SM01207">
    <property type="entry name" value="G3P_acyltransf"/>
    <property type="match status" value="1"/>
</dbReference>
<evidence type="ECO:0000256" key="4">
    <source>
        <dbReference type="ARBA" id="ARBA00022692"/>
    </source>
</evidence>
<keyword evidence="2 10" id="KW-0444">Lipid biosynthesis</keyword>
<dbReference type="PANTHER" id="PTHR30309">
    <property type="entry name" value="INNER MEMBRANE PROTEIN YGIH"/>
    <property type="match status" value="1"/>
</dbReference>
<feature type="transmembrane region" description="Helical" evidence="10">
    <location>
        <begin position="150"/>
        <end position="172"/>
    </location>
</feature>
<dbReference type="Pfam" id="PF02660">
    <property type="entry name" value="G3P_acyltransf"/>
    <property type="match status" value="1"/>
</dbReference>
<dbReference type="RefSeq" id="WP_193500072.1">
    <property type="nucleotide sequence ID" value="NZ_JADCKC010000001.1"/>
</dbReference>
<organism evidence="11 12">
    <name type="scientific">Gemmiger gallinarum</name>
    <dbReference type="NCBI Taxonomy" id="2779354"/>
    <lineage>
        <taxon>Bacteria</taxon>
        <taxon>Bacillati</taxon>
        <taxon>Bacillota</taxon>
        <taxon>Clostridia</taxon>
        <taxon>Eubacteriales</taxon>
        <taxon>Gemmiger</taxon>
    </lineage>
</organism>
<evidence type="ECO:0000256" key="2">
    <source>
        <dbReference type="ARBA" id="ARBA00022516"/>
    </source>
</evidence>
<comment type="pathway">
    <text evidence="10">Lipid metabolism; phospholipid metabolism.</text>
</comment>
<keyword evidence="8 10" id="KW-0594">Phospholipid biosynthesis</keyword>
<feature type="transmembrane region" description="Helical" evidence="10">
    <location>
        <begin position="54"/>
        <end position="76"/>
    </location>
</feature>
<evidence type="ECO:0000256" key="3">
    <source>
        <dbReference type="ARBA" id="ARBA00022679"/>
    </source>
</evidence>
<dbReference type="NCBIfam" id="TIGR00023">
    <property type="entry name" value="glycerol-3-phosphate 1-O-acyltransferase PlsY"/>
    <property type="match status" value="1"/>
</dbReference>
<keyword evidence="1 10" id="KW-1003">Cell membrane</keyword>
<feature type="transmembrane region" description="Helical" evidence="10">
    <location>
        <begin position="88"/>
        <end position="106"/>
    </location>
</feature>
<comment type="caution">
    <text evidence="11">The sequence shown here is derived from an EMBL/GenBank/DDBJ whole genome shotgun (WGS) entry which is preliminary data.</text>
</comment>
<evidence type="ECO:0000256" key="6">
    <source>
        <dbReference type="ARBA" id="ARBA00023098"/>
    </source>
</evidence>
<keyword evidence="6 10" id="KW-0443">Lipid metabolism</keyword>
<dbReference type="EC" id="2.3.1.275" evidence="10"/>
<dbReference type="GO" id="GO:0004366">
    <property type="term" value="F:glycerol-3-phosphate O-acyltransferase activity"/>
    <property type="evidence" value="ECO:0007669"/>
    <property type="project" value="UniProtKB-EC"/>
</dbReference>
<gene>
    <name evidence="10 11" type="primary">plsY</name>
    <name evidence="11" type="ORF">INF35_03185</name>
</gene>
<dbReference type="EMBL" id="JADCKC010000001">
    <property type="protein sequence ID" value="MBE5036790.1"/>
    <property type="molecule type" value="Genomic_DNA"/>
</dbReference>
<evidence type="ECO:0000256" key="9">
    <source>
        <dbReference type="ARBA" id="ARBA00023264"/>
    </source>
</evidence>
<comment type="subcellular location">
    <subcellularLocation>
        <location evidence="10">Cell membrane</location>
        <topology evidence="10">Multi-pass membrane protein</topology>
    </subcellularLocation>
</comment>
<keyword evidence="7 10" id="KW-0472">Membrane</keyword>
<evidence type="ECO:0000256" key="7">
    <source>
        <dbReference type="ARBA" id="ARBA00023136"/>
    </source>
</evidence>
<feature type="transmembrane region" description="Helical" evidence="10">
    <location>
        <begin position="5"/>
        <end position="28"/>
    </location>
</feature>
<evidence type="ECO:0000313" key="12">
    <source>
        <dbReference type="Proteomes" id="UP000768567"/>
    </source>
</evidence>
<accession>A0ABR9R1U8</accession>
<keyword evidence="12" id="KW-1185">Reference proteome</keyword>
<sequence>MVLKLIAACVLAALEGYLLGSIVFGILISKLFCHDDVRTHGSGSAGMTNMLRTYGAAAGAATAIGDVAKGAVAVFIGEWLFGMLVPQFEPACGAYLAAIFAAIGHMKPAWFGFHGGKGVLVCGGAILALQPLVFLALVVIFLIEFAITRIVSLGSIIIAALYPILTLCYWAWNGAEPATLVFIGICSVIMAAMVIYMHRSNIQRLREGTEYRFGEKKK</sequence>
<keyword evidence="4 10" id="KW-0812">Transmembrane</keyword>
<evidence type="ECO:0000256" key="1">
    <source>
        <dbReference type="ARBA" id="ARBA00022475"/>
    </source>
</evidence>
<keyword evidence="5 10" id="KW-1133">Transmembrane helix</keyword>
<keyword evidence="9 10" id="KW-1208">Phospholipid metabolism</keyword>
<evidence type="ECO:0000256" key="10">
    <source>
        <dbReference type="HAMAP-Rule" id="MF_01043"/>
    </source>
</evidence>
<keyword evidence="11" id="KW-0012">Acyltransferase</keyword>
<evidence type="ECO:0000256" key="5">
    <source>
        <dbReference type="ARBA" id="ARBA00022989"/>
    </source>
</evidence>
<dbReference type="PANTHER" id="PTHR30309:SF0">
    <property type="entry name" value="GLYCEROL-3-PHOSPHATE ACYLTRANSFERASE-RELATED"/>
    <property type="match status" value="1"/>
</dbReference>
<comment type="subunit">
    <text evidence="10">Probably interacts with PlsX.</text>
</comment>
<dbReference type="InterPro" id="IPR003811">
    <property type="entry name" value="G3P_acylTferase_PlsY"/>
</dbReference>
<keyword evidence="3 10" id="KW-0808">Transferase</keyword>
<feature type="transmembrane region" description="Helical" evidence="10">
    <location>
        <begin position="118"/>
        <end position="143"/>
    </location>
</feature>
<evidence type="ECO:0000256" key="8">
    <source>
        <dbReference type="ARBA" id="ARBA00023209"/>
    </source>
</evidence>
<dbReference type="Proteomes" id="UP000768567">
    <property type="component" value="Unassembled WGS sequence"/>
</dbReference>
<comment type="similarity">
    <text evidence="10">Belongs to the PlsY family.</text>
</comment>
<dbReference type="HAMAP" id="MF_01043">
    <property type="entry name" value="PlsY"/>
    <property type="match status" value="1"/>
</dbReference>
<feature type="transmembrane region" description="Helical" evidence="10">
    <location>
        <begin position="178"/>
        <end position="197"/>
    </location>
</feature>
<protein>
    <recommendedName>
        <fullName evidence="10">Glycerol-3-phosphate acyltransferase</fullName>
    </recommendedName>
    <alternativeName>
        <fullName evidence="10">Acyl-PO4 G3P acyltransferase</fullName>
    </alternativeName>
    <alternativeName>
        <fullName evidence="10">Acyl-phosphate--glycerol-3-phosphate acyltransferase</fullName>
    </alternativeName>
    <alternativeName>
        <fullName evidence="10">G3P acyltransferase</fullName>
        <shortName evidence="10">GPAT</shortName>
        <ecNumber evidence="10">2.3.1.275</ecNumber>
    </alternativeName>
    <alternativeName>
        <fullName evidence="10">Lysophosphatidic acid synthase</fullName>
        <shortName evidence="10">LPA synthase</shortName>
    </alternativeName>
</protein>
<comment type="catalytic activity">
    <reaction evidence="10">
        <text>an acyl phosphate + sn-glycerol 3-phosphate = a 1-acyl-sn-glycero-3-phosphate + phosphate</text>
        <dbReference type="Rhea" id="RHEA:34075"/>
        <dbReference type="ChEBI" id="CHEBI:43474"/>
        <dbReference type="ChEBI" id="CHEBI:57597"/>
        <dbReference type="ChEBI" id="CHEBI:57970"/>
        <dbReference type="ChEBI" id="CHEBI:59918"/>
        <dbReference type="EC" id="2.3.1.275"/>
    </reaction>
</comment>